<dbReference type="Proteomes" id="UP001139384">
    <property type="component" value="Unassembled WGS sequence"/>
</dbReference>
<dbReference type="InterPro" id="IPR001055">
    <property type="entry name" value="Adrenodoxin-like"/>
</dbReference>
<dbReference type="GO" id="GO:0051537">
    <property type="term" value="F:2 iron, 2 sulfur cluster binding"/>
    <property type="evidence" value="ECO:0007669"/>
    <property type="project" value="UniProtKB-KW"/>
</dbReference>
<evidence type="ECO:0000313" key="9">
    <source>
        <dbReference type="Proteomes" id="UP001139384"/>
    </source>
</evidence>
<keyword evidence="2" id="KW-0001">2Fe-2S</keyword>
<protein>
    <submittedName>
        <fullName evidence="8">(2Fe-2S)-binding protein</fullName>
    </submittedName>
</protein>
<dbReference type="GO" id="GO:0046872">
    <property type="term" value="F:metal ion binding"/>
    <property type="evidence" value="ECO:0007669"/>
    <property type="project" value="UniProtKB-KW"/>
</dbReference>
<gene>
    <name evidence="8" type="ORF">L0P92_02915</name>
</gene>
<evidence type="ECO:0000256" key="2">
    <source>
        <dbReference type="ARBA" id="ARBA00022714"/>
    </source>
</evidence>
<dbReference type="GO" id="GO:0140647">
    <property type="term" value="P:P450-containing electron transport chain"/>
    <property type="evidence" value="ECO:0007669"/>
    <property type="project" value="InterPro"/>
</dbReference>
<dbReference type="AlphaFoldDB" id="A0A9X1PS57"/>
<comment type="cofactor">
    <cofactor evidence="6">
        <name>[2Fe-2S] cluster</name>
        <dbReference type="ChEBI" id="CHEBI:190135"/>
    </cofactor>
</comment>
<feature type="domain" description="2Fe-2S ferredoxin-type" evidence="7">
    <location>
        <begin position="2"/>
        <end position="105"/>
    </location>
</feature>
<dbReference type="GO" id="GO:0009055">
    <property type="term" value="F:electron transfer activity"/>
    <property type="evidence" value="ECO:0007669"/>
    <property type="project" value="TreeGrafter"/>
</dbReference>
<dbReference type="Pfam" id="PF00111">
    <property type="entry name" value="Fer2"/>
    <property type="match status" value="1"/>
</dbReference>
<dbReference type="CDD" id="cd00207">
    <property type="entry name" value="fer2"/>
    <property type="match status" value="1"/>
</dbReference>
<evidence type="ECO:0000259" key="7">
    <source>
        <dbReference type="PROSITE" id="PS51085"/>
    </source>
</evidence>
<comment type="caution">
    <text evidence="8">The sequence shown here is derived from an EMBL/GenBank/DDBJ whole genome shotgun (WGS) entry which is preliminary data.</text>
</comment>
<accession>A0A9X1PS57</accession>
<dbReference type="InterPro" id="IPR036010">
    <property type="entry name" value="2Fe-2S_ferredoxin-like_sf"/>
</dbReference>
<dbReference type="Gene3D" id="3.10.20.30">
    <property type="match status" value="1"/>
</dbReference>
<keyword evidence="9" id="KW-1185">Reference proteome</keyword>
<evidence type="ECO:0000256" key="5">
    <source>
        <dbReference type="ARBA" id="ARBA00023014"/>
    </source>
</evidence>
<keyword evidence="5" id="KW-0411">Iron-sulfur</keyword>
<dbReference type="InterPro" id="IPR012675">
    <property type="entry name" value="Beta-grasp_dom_sf"/>
</dbReference>
<evidence type="ECO:0000256" key="4">
    <source>
        <dbReference type="ARBA" id="ARBA00023004"/>
    </source>
</evidence>
<dbReference type="InterPro" id="IPR001041">
    <property type="entry name" value="2Fe-2S_ferredoxin-type"/>
</dbReference>
<dbReference type="PANTHER" id="PTHR23426">
    <property type="entry name" value="FERREDOXIN/ADRENODOXIN"/>
    <property type="match status" value="1"/>
</dbReference>
<dbReference type="RefSeq" id="WP_234760825.1">
    <property type="nucleotide sequence ID" value="NZ_JAKEIP010000006.1"/>
</dbReference>
<keyword evidence="4" id="KW-0408">Iron</keyword>
<dbReference type="SUPFAM" id="SSF54292">
    <property type="entry name" value="2Fe-2S ferredoxin-like"/>
    <property type="match status" value="1"/>
</dbReference>
<dbReference type="PANTHER" id="PTHR23426:SF65">
    <property type="entry name" value="FERREDOXIN-2, MITOCHONDRIAL"/>
    <property type="match status" value="1"/>
</dbReference>
<evidence type="ECO:0000256" key="6">
    <source>
        <dbReference type="ARBA" id="ARBA00034078"/>
    </source>
</evidence>
<dbReference type="EMBL" id="JAKEIP010000006">
    <property type="protein sequence ID" value="MCF1592522.1"/>
    <property type="molecule type" value="Genomic_DNA"/>
</dbReference>
<evidence type="ECO:0000256" key="3">
    <source>
        <dbReference type="ARBA" id="ARBA00022723"/>
    </source>
</evidence>
<proteinExistence type="inferred from homology"/>
<keyword evidence="3" id="KW-0479">Metal-binding</keyword>
<reference evidence="8" key="1">
    <citation type="submission" date="2022-01" db="EMBL/GenBank/DDBJ databases">
        <title>Draft Genome Sequences of Seven Type Strains of the Genus Streptomyces.</title>
        <authorList>
            <person name="Aziz S."/>
            <person name="Coretto E."/>
            <person name="Chronakova A."/>
            <person name="Sproer C."/>
            <person name="Huber K."/>
            <person name="Nouioui I."/>
            <person name="Gross H."/>
        </authorList>
    </citation>
    <scope>NUCLEOTIDE SEQUENCE</scope>
    <source>
        <strain evidence="8">DSM 103493</strain>
    </source>
</reference>
<name>A0A9X1PS57_STRM4</name>
<dbReference type="PRINTS" id="PR00355">
    <property type="entry name" value="ADRENODOXIN"/>
</dbReference>
<evidence type="ECO:0000256" key="1">
    <source>
        <dbReference type="ARBA" id="ARBA00010914"/>
    </source>
</evidence>
<comment type="similarity">
    <text evidence="1">Belongs to the adrenodoxin/putidaredoxin family.</text>
</comment>
<sequence>MPIVTYVLRDGSTRILEVANGSSVMEGAVGNNVPGIDADCGGSASCGTCHVYVDESCRGLFDAPLPEESDLLQCSDAMQSNSRLSCQLFLSDECTEVRVVIPGMG</sequence>
<dbReference type="PROSITE" id="PS51085">
    <property type="entry name" value="2FE2S_FER_2"/>
    <property type="match status" value="1"/>
</dbReference>
<evidence type="ECO:0000313" key="8">
    <source>
        <dbReference type="EMBL" id="MCF1592522.1"/>
    </source>
</evidence>
<organism evidence="8 9">
    <name type="scientific">Streptomyces muensis</name>
    <dbReference type="NCBI Taxonomy" id="1077944"/>
    <lineage>
        <taxon>Bacteria</taxon>
        <taxon>Bacillati</taxon>
        <taxon>Actinomycetota</taxon>
        <taxon>Actinomycetes</taxon>
        <taxon>Kitasatosporales</taxon>
        <taxon>Streptomycetaceae</taxon>
        <taxon>Streptomyces</taxon>
    </lineage>
</organism>